<protein>
    <submittedName>
        <fullName evidence="5">SAM pointed domain-containing ets transcription factor</fullName>
    </submittedName>
</protein>
<proteinExistence type="inferred from homology"/>
<comment type="subcellular location">
    <subcellularLocation>
        <location evidence="3">Nucleus</location>
    </subcellularLocation>
</comment>
<dbReference type="GO" id="GO:0000981">
    <property type="term" value="F:DNA-binding transcription factor activity, RNA polymerase II-specific"/>
    <property type="evidence" value="ECO:0007669"/>
    <property type="project" value="TreeGrafter"/>
</dbReference>
<dbReference type="InterPro" id="IPR000418">
    <property type="entry name" value="Ets_dom"/>
</dbReference>
<evidence type="ECO:0000256" key="1">
    <source>
        <dbReference type="ARBA" id="ARBA00005562"/>
    </source>
</evidence>
<dbReference type="GO" id="GO:0030154">
    <property type="term" value="P:cell differentiation"/>
    <property type="evidence" value="ECO:0007669"/>
    <property type="project" value="TreeGrafter"/>
</dbReference>
<dbReference type="PANTHER" id="PTHR11849:SF133">
    <property type="entry name" value="ETS DOMAIN-CONTAINING PROTEIN"/>
    <property type="match status" value="1"/>
</dbReference>
<dbReference type="SUPFAM" id="SSF46785">
    <property type="entry name" value="Winged helix' DNA-binding domain"/>
    <property type="match status" value="1"/>
</dbReference>
<dbReference type="PRINTS" id="PR00454">
    <property type="entry name" value="ETSDOMAIN"/>
</dbReference>
<dbReference type="Pfam" id="PF00178">
    <property type="entry name" value="Ets"/>
    <property type="match status" value="1"/>
</dbReference>
<comment type="caution">
    <text evidence="5">The sequence shown here is derived from an EMBL/GenBank/DDBJ whole genome shotgun (WGS) entry which is preliminary data.</text>
</comment>
<dbReference type="GO" id="GO:0043565">
    <property type="term" value="F:sequence-specific DNA binding"/>
    <property type="evidence" value="ECO:0007669"/>
    <property type="project" value="InterPro"/>
</dbReference>
<sequence>MVSYMDIVFADVDEVIHADLRTDEMNRTGWPNLTPNTGFLYSNGPVYSQQRKMVNTPPSSYDDQLYARAGHTYMNELQYVDNTYNMPKALSNEYSQSGRNGYNRKCMCLCTSGVPQCTCGFSRQQEKLKPSLEQNSLQWFGESGLSAQHNQIDTSNPHQSFLVPSSTYGYPFLPDYSDNMGCPQKPVARGASLPNNTPPLLSSPEVKPPLLSTRRQTRKDFSSPHYESNQVGIHSPTHSQFPKPESTSSQCKSGQVNRPNPTTRRKRPRLCHFLLELLANPQQYSSIVEWVDQENGVFKFLNSSEVASQWGKLRDKPNMKYENFARSLRTYIAKGIMTKPRSRLVYRFNNVDAF</sequence>
<dbReference type="SMART" id="SM00413">
    <property type="entry name" value="ETS"/>
    <property type="match status" value="1"/>
</dbReference>
<dbReference type="OrthoDB" id="8196042at2759"/>
<keyword evidence="6" id="KW-1185">Reference proteome</keyword>
<reference evidence="5" key="1">
    <citation type="submission" date="2020-04" db="EMBL/GenBank/DDBJ databases">
        <authorList>
            <person name="Alioto T."/>
            <person name="Alioto T."/>
            <person name="Gomez Garrido J."/>
        </authorList>
    </citation>
    <scope>NUCLEOTIDE SEQUENCE</scope>
    <source>
        <strain evidence="5">A484AB</strain>
    </source>
</reference>
<keyword evidence="2 3" id="KW-0238">DNA-binding</keyword>
<feature type="compositionally biased region" description="Polar residues" evidence="4">
    <location>
        <begin position="225"/>
        <end position="256"/>
    </location>
</feature>
<dbReference type="EMBL" id="CACRXK020005296">
    <property type="protein sequence ID" value="CAB4005734.1"/>
    <property type="molecule type" value="Genomic_DNA"/>
</dbReference>
<name>A0A6S7HKE9_PARCT</name>
<feature type="compositionally biased region" description="Low complexity" evidence="4">
    <location>
        <begin position="192"/>
        <end position="204"/>
    </location>
</feature>
<dbReference type="InterPro" id="IPR046328">
    <property type="entry name" value="ETS_fam"/>
</dbReference>
<evidence type="ECO:0000256" key="2">
    <source>
        <dbReference type="ARBA" id="ARBA00023125"/>
    </source>
</evidence>
<accession>A0A6S7HKE9</accession>
<evidence type="ECO:0000256" key="3">
    <source>
        <dbReference type="RuleBase" id="RU004019"/>
    </source>
</evidence>
<organism evidence="5 6">
    <name type="scientific">Paramuricea clavata</name>
    <name type="common">Red gorgonian</name>
    <name type="synonym">Violescent sea-whip</name>
    <dbReference type="NCBI Taxonomy" id="317549"/>
    <lineage>
        <taxon>Eukaryota</taxon>
        <taxon>Metazoa</taxon>
        <taxon>Cnidaria</taxon>
        <taxon>Anthozoa</taxon>
        <taxon>Octocorallia</taxon>
        <taxon>Malacalcyonacea</taxon>
        <taxon>Plexauridae</taxon>
        <taxon>Paramuricea</taxon>
    </lineage>
</organism>
<comment type="similarity">
    <text evidence="1 3">Belongs to the ETS family.</text>
</comment>
<dbReference type="Gene3D" id="1.10.10.10">
    <property type="entry name" value="Winged helix-like DNA-binding domain superfamily/Winged helix DNA-binding domain"/>
    <property type="match status" value="1"/>
</dbReference>
<feature type="region of interest" description="Disordered" evidence="4">
    <location>
        <begin position="181"/>
        <end position="265"/>
    </location>
</feature>
<evidence type="ECO:0000313" key="6">
    <source>
        <dbReference type="Proteomes" id="UP001152795"/>
    </source>
</evidence>
<dbReference type="Proteomes" id="UP001152795">
    <property type="component" value="Unassembled WGS sequence"/>
</dbReference>
<keyword evidence="3" id="KW-0539">Nucleus</keyword>
<dbReference type="GO" id="GO:0005634">
    <property type="term" value="C:nucleus"/>
    <property type="evidence" value="ECO:0007669"/>
    <property type="project" value="UniProtKB-SubCell"/>
</dbReference>
<dbReference type="PANTHER" id="PTHR11849">
    <property type="entry name" value="ETS"/>
    <property type="match status" value="1"/>
</dbReference>
<dbReference type="InterPro" id="IPR036388">
    <property type="entry name" value="WH-like_DNA-bd_sf"/>
</dbReference>
<gene>
    <name evidence="5" type="ORF">PACLA_8A063748</name>
</gene>
<evidence type="ECO:0000256" key="4">
    <source>
        <dbReference type="SAM" id="MobiDB-lite"/>
    </source>
</evidence>
<dbReference type="AlphaFoldDB" id="A0A6S7HKE9"/>
<dbReference type="InterPro" id="IPR036390">
    <property type="entry name" value="WH_DNA-bd_sf"/>
</dbReference>
<dbReference type="PROSITE" id="PS50061">
    <property type="entry name" value="ETS_DOMAIN_3"/>
    <property type="match status" value="1"/>
</dbReference>
<evidence type="ECO:0000313" key="5">
    <source>
        <dbReference type="EMBL" id="CAB4005734.1"/>
    </source>
</evidence>